<comment type="caution">
    <text evidence="2">The sequence shown here is derived from an EMBL/GenBank/DDBJ whole genome shotgun (WGS) entry which is preliminary data.</text>
</comment>
<keyword evidence="1" id="KW-0812">Transmembrane</keyword>
<organism evidence="2 3">
    <name type="scientific">Aliidongia dinghuensis</name>
    <dbReference type="NCBI Taxonomy" id="1867774"/>
    <lineage>
        <taxon>Bacteria</taxon>
        <taxon>Pseudomonadati</taxon>
        <taxon>Pseudomonadota</taxon>
        <taxon>Alphaproteobacteria</taxon>
        <taxon>Rhodospirillales</taxon>
        <taxon>Dongiaceae</taxon>
        <taxon>Aliidongia</taxon>
    </lineage>
</organism>
<gene>
    <name evidence="2" type="ORF">GCM10011611_47620</name>
</gene>
<reference evidence="2" key="1">
    <citation type="journal article" date="2014" name="Int. J. Syst. Evol. Microbiol.">
        <title>Complete genome sequence of Corynebacterium casei LMG S-19264T (=DSM 44701T), isolated from a smear-ripened cheese.</title>
        <authorList>
            <consortium name="US DOE Joint Genome Institute (JGI-PGF)"/>
            <person name="Walter F."/>
            <person name="Albersmeier A."/>
            <person name="Kalinowski J."/>
            <person name="Ruckert C."/>
        </authorList>
    </citation>
    <scope>NUCLEOTIDE SEQUENCE</scope>
    <source>
        <strain evidence="2">CGMCC 1.15725</strain>
    </source>
</reference>
<dbReference type="AlphaFoldDB" id="A0A8J2YZE7"/>
<accession>A0A8J2YZE7</accession>
<reference evidence="2" key="2">
    <citation type="submission" date="2020-09" db="EMBL/GenBank/DDBJ databases">
        <authorList>
            <person name="Sun Q."/>
            <person name="Zhou Y."/>
        </authorList>
    </citation>
    <scope>NUCLEOTIDE SEQUENCE</scope>
    <source>
        <strain evidence="2">CGMCC 1.15725</strain>
    </source>
</reference>
<keyword evidence="1" id="KW-0472">Membrane</keyword>
<feature type="transmembrane region" description="Helical" evidence="1">
    <location>
        <begin position="47"/>
        <end position="74"/>
    </location>
</feature>
<name>A0A8J2YZE7_9PROT</name>
<evidence type="ECO:0000313" key="2">
    <source>
        <dbReference type="EMBL" id="GGF35746.1"/>
    </source>
</evidence>
<keyword evidence="1" id="KW-1133">Transmembrane helix</keyword>
<dbReference type="EMBL" id="BMJQ01000013">
    <property type="protein sequence ID" value="GGF35746.1"/>
    <property type="molecule type" value="Genomic_DNA"/>
</dbReference>
<sequence>MNSPAFASATSSLRPVRVASVRKPARAARSKSRPATLAPSVGGRIEAVLMGVTFLALAGLAVAMEAVGVATALIG</sequence>
<proteinExistence type="predicted"/>
<evidence type="ECO:0000256" key="1">
    <source>
        <dbReference type="SAM" id="Phobius"/>
    </source>
</evidence>
<dbReference type="Proteomes" id="UP000646365">
    <property type="component" value="Unassembled WGS sequence"/>
</dbReference>
<protein>
    <submittedName>
        <fullName evidence="2">Uncharacterized protein</fullName>
    </submittedName>
</protein>
<keyword evidence="3" id="KW-1185">Reference proteome</keyword>
<dbReference type="RefSeq" id="WP_189050457.1">
    <property type="nucleotide sequence ID" value="NZ_BMJQ01000013.1"/>
</dbReference>
<evidence type="ECO:0000313" key="3">
    <source>
        <dbReference type="Proteomes" id="UP000646365"/>
    </source>
</evidence>